<evidence type="ECO:0000313" key="1">
    <source>
        <dbReference type="EMBL" id="RAP73126.1"/>
    </source>
</evidence>
<name>A0A328TZD7_9GAMM</name>
<proteinExistence type="predicted"/>
<evidence type="ECO:0000313" key="2">
    <source>
        <dbReference type="Proteomes" id="UP000244334"/>
    </source>
</evidence>
<dbReference type="AlphaFoldDB" id="A0A328TZD7"/>
<sequence>MDIVMLLTDYIDSVYGTARGNRARFLKDNPDILPQELSRWLKAGLKIRPETGEIYKPVTRRVRIPSAVAVGAGVFLSDDLRERVASLATAQNVTTDAMLNALVEREELCRKLSLQTENGDAVPEQQIAGIVSRYFSALSERSENGAWHRALEVLVRELTESGLLSFHTGNIAESRRLNIPRTAYYWYGGFVAKRVAMMLGCYDIYLWNEMMRPDSDVVFVGDARNVVACYFICQQMCRLLKAVRLNWRKQQGAWGSRAELDEAAHRYTQRLAEGIMDNGIFIGGDEQNSYRLYNYAEKHYAWAMR</sequence>
<gene>
    <name evidence="1" type="ORF">ACZ87_00004</name>
</gene>
<protein>
    <submittedName>
        <fullName evidence="1">Uncharacterized protein</fullName>
    </submittedName>
</protein>
<comment type="caution">
    <text evidence="1">The sequence shown here is derived from an EMBL/GenBank/DDBJ whole genome shotgun (WGS) entry which is preliminary data.</text>
</comment>
<accession>A0A328TZD7</accession>
<reference evidence="1" key="1">
    <citation type="submission" date="2018-04" db="EMBL/GenBank/DDBJ databases">
        <title>Genomes of the Obligate Erwinia dacicola and Facultative Enterobacter sp. OLF Endosymbionts of the Olive Fruit fly, Bactrocera oleae.</title>
        <authorList>
            <person name="Estes A.M."/>
            <person name="Hearn D.J."/>
            <person name="Agarwal S."/>
            <person name="Pierson E.A."/>
            <person name="Dunning-Hotopp J.C."/>
        </authorList>
    </citation>
    <scope>NUCLEOTIDE SEQUENCE [LARGE SCALE GENOMIC DNA]</scope>
    <source>
        <strain evidence="1">Oroville</strain>
    </source>
</reference>
<keyword evidence="2" id="KW-1185">Reference proteome</keyword>
<dbReference type="Proteomes" id="UP000244334">
    <property type="component" value="Unassembled WGS sequence"/>
</dbReference>
<dbReference type="EMBL" id="LJAM02000001">
    <property type="protein sequence ID" value="RAP73126.1"/>
    <property type="molecule type" value="Genomic_DNA"/>
</dbReference>
<organism evidence="1 2">
    <name type="scientific">Candidatus Erwinia dacicola</name>
    <dbReference type="NCBI Taxonomy" id="252393"/>
    <lineage>
        <taxon>Bacteria</taxon>
        <taxon>Pseudomonadati</taxon>
        <taxon>Pseudomonadota</taxon>
        <taxon>Gammaproteobacteria</taxon>
        <taxon>Enterobacterales</taxon>
        <taxon>Erwiniaceae</taxon>
        <taxon>Erwinia</taxon>
    </lineage>
</organism>